<name>A0A4S8L8V4_DENBC</name>
<protein>
    <submittedName>
        <fullName evidence="2">Uncharacterized protein</fullName>
    </submittedName>
</protein>
<evidence type="ECO:0000256" key="1">
    <source>
        <dbReference type="SAM" id="MobiDB-lite"/>
    </source>
</evidence>
<feature type="compositionally biased region" description="Basic residues" evidence="1">
    <location>
        <begin position="177"/>
        <end position="187"/>
    </location>
</feature>
<evidence type="ECO:0000313" key="3">
    <source>
        <dbReference type="Proteomes" id="UP000297245"/>
    </source>
</evidence>
<proteinExistence type="predicted"/>
<dbReference type="EMBL" id="ML179575">
    <property type="protein sequence ID" value="THU84893.1"/>
    <property type="molecule type" value="Genomic_DNA"/>
</dbReference>
<dbReference type="AlphaFoldDB" id="A0A4S8L8V4"/>
<keyword evidence="3" id="KW-1185">Reference proteome</keyword>
<evidence type="ECO:0000313" key="2">
    <source>
        <dbReference type="EMBL" id="THU84893.1"/>
    </source>
</evidence>
<accession>A0A4S8L8V4</accession>
<feature type="compositionally biased region" description="Polar residues" evidence="1">
    <location>
        <begin position="119"/>
        <end position="137"/>
    </location>
</feature>
<sequence length="325" mass="35705">MPLPTISFSNFLVKWSIPGTTTVLRFPTLASLPETETETPEAKPEATTPANSNGDDSILLSDQGEDIARIPDAVLGAHENNPGPSSRQQSIPFNAQPSATRAPIYENGPNHPGSSSGSQEAPFNSQSSTGATGSNDTKPSRLELNETGHSLQVSAGSSAISSAESSSLVRTEDLTRARRPKRSGGRRIRRNIYSLPTPNKSPELKTRKASRLGGVMRWYISCNDDVFSAPPAVSAPPQLHDIFLHVSLNAAWRDIKRDVTVLFQHLKFWVFTEAGCWESIEFGGRRLIGDKEYALTVNVNFEPSWVKWKTMSKDERYQKICTSTY</sequence>
<feature type="region of interest" description="Disordered" evidence="1">
    <location>
        <begin position="28"/>
        <end position="187"/>
    </location>
</feature>
<dbReference type="Proteomes" id="UP000297245">
    <property type="component" value="Unassembled WGS sequence"/>
</dbReference>
<organism evidence="2 3">
    <name type="scientific">Dendrothele bispora (strain CBS 962.96)</name>
    <dbReference type="NCBI Taxonomy" id="1314807"/>
    <lineage>
        <taxon>Eukaryota</taxon>
        <taxon>Fungi</taxon>
        <taxon>Dikarya</taxon>
        <taxon>Basidiomycota</taxon>
        <taxon>Agaricomycotina</taxon>
        <taxon>Agaricomycetes</taxon>
        <taxon>Agaricomycetidae</taxon>
        <taxon>Agaricales</taxon>
        <taxon>Agaricales incertae sedis</taxon>
        <taxon>Dendrothele</taxon>
    </lineage>
</organism>
<gene>
    <name evidence="2" type="ORF">K435DRAFT_869837</name>
</gene>
<feature type="compositionally biased region" description="Polar residues" evidence="1">
    <location>
        <begin position="82"/>
        <end position="99"/>
    </location>
</feature>
<reference evidence="2 3" key="1">
    <citation type="journal article" date="2019" name="Nat. Ecol. Evol.">
        <title>Megaphylogeny resolves global patterns of mushroom evolution.</title>
        <authorList>
            <person name="Varga T."/>
            <person name="Krizsan K."/>
            <person name="Foldi C."/>
            <person name="Dima B."/>
            <person name="Sanchez-Garcia M."/>
            <person name="Sanchez-Ramirez S."/>
            <person name="Szollosi G.J."/>
            <person name="Szarkandi J.G."/>
            <person name="Papp V."/>
            <person name="Albert L."/>
            <person name="Andreopoulos W."/>
            <person name="Angelini C."/>
            <person name="Antonin V."/>
            <person name="Barry K.W."/>
            <person name="Bougher N.L."/>
            <person name="Buchanan P."/>
            <person name="Buyck B."/>
            <person name="Bense V."/>
            <person name="Catcheside P."/>
            <person name="Chovatia M."/>
            <person name="Cooper J."/>
            <person name="Damon W."/>
            <person name="Desjardin D."/>
            <person name="Finy P."/>
            <person name="Geml J."/>
            <person name="Haridas S."/>
            <person name="Hughes K."/>
            <person name="Justo A."/>
            <person name="Karasinski D."/>
            <person name="Kautmanova I."/>
            <person name="Kiss B."/>
            <person name="Kocsube S."/>
            <person name="Kotiranta H."/>
            <person name="LaButti K.M."/>
            <person name="Lechner B.E."/>
            <person name="Liimatainen K."/>
            <person name="Lipzen A."/>
            <person name="Lukacs Z."/>
            <person name="Mihaltcheva S."/>
            <person name="Morgado L.N."/>
            <person name="Niskanen T."/>
            <person name="Noordeloos M.E."/>
            <person name="Ohm R.A."/>
            <person name="Ortiz-Santana B."/>
            <person name="Ovrebo C."/>
            <person name="Racz N."/>
            <person name="Riley R."/>
            <person name="Savchenko A."/>
            <person name="Shiryaev A."/>
            <person name="Soop K."/>
            <person name="Spirin V."/>
            <person name="Szebenyi C."/>
            <person name="Tomsovsky M."/>
            <person name="Tulloss R.E."/>
            <person name="Uehling J."/>
            <person name="Grigoriev I.V."/>
            <person name="Vagvolgyi C."/>
            <person name="Papp T."/>
            <person name="Martin F.M."/>
            <person name="Miettinen O."/>
            <person name="Hibbett D.S."/>
            <person name="Nagy L.G."/>
        </authorList>
    </citation>
    <scope>NUCLEOTIDE SEQUENCE [LARGE SCALE GENOMIC DNA]</scope>
    <source>
        <strain evidence="2 3">CBS 962.96</strain>
    </source>
</reference>
<feature type="compositionally biased region" description="Low complexity" evidence="1">
    <location>
        <begin position="154"/>
        <end position="167"/>
    </location>
</feature>